<keyword evidence="1" id="KW-0479">Metal-binding</keyword>
<sequence>MGNIKRRKFIKKTAAASAFTATTGLYPGIAFSNWKASDSLSEEIKWSKTPCRFCGVGCGLLVATSNGRAVAVKGDPESS</sequence>
<accession>A0A382PV56</accession>
<evidence type="ECO:0000256" key="3">
    <source>
        <dbReference type="ARBA" id="ARBA00023014"/>
    </source>
</evidence>
<dbReference type="InterPro" id="IPR006311">
    <property type="entry name" value="TAT_signal"/>
</dbReference>
<dbReference type="GO" id="GO:0046872">
    <property type="term" value="F:metal ion binding"/>
    <property type="evidence" value="ECO:0007669"/>
    <property type="project" value="UniProtKB-KW"/>
</dbReference>
<gene>
    <name evidence="5" type="ORF">METZ01_LOCUS329399</name>
</gene>
<evidence type="ECO:0000259" key="4">
    <source>
        <dbReference type="PROSITE" id="PS51669"/>
    </source>
</evidence>
<evidence type="ECO:0000256" key="2">
    <source>
        <dbReference type="ARBA" id="ARBA00023004"/>
    </source>
</evidence>
<feature type="non-terminal residue" evidence="5">
    <location>
        <position position="79"/>
    </location>
</feature>
<dbReference type="EMBL" id="UINC01109613">
    <property type="protein sequence ID" value="SVC76545.1"/>
    <property type="molecule type" value="Genomic_DNA"/>
</dbReference>
<dbReference type="Pfam" id="PF04879">
    <property type="entry name" value="Molybdop_Fe4S4"/>
    <property type="match status" value="1"/>
</dbReference>
<feature type="domain" description="4Fe-4S Mo/W bis-MGD-type" evidence="4">
    <location>
        <begin position="44"/>
        <end position="79"/>
    </location>
</feature>
<dbReference type="Gene3D" id="3.30.200.210">
    <property type="match status" value="1"/>
</dbReference>
<dbReference type="PROSITE" id="PS00551">
    <property type="entry name" value="MOLYBDOPTERIN_PROK_1"/>
    <property type="match status" value="1"/>
</dbReference>
<keyword evidence="3" id="KW-0411">Iron-sulfur</keyword>
<dbReference type="GO" id="GO:0016491">
    <property type="term" value="F:oxidoreductase activity"/>
    <property type="evidence" value="ECO:0007669"/>
    <property type="project" value="InterPro"/>
</dbReference>
<name>A0A382PV56_9ZZZZ</name>
<dbReference type="PROSITE" id="PS51318">
    <property type="entry name" value="TAT"/>
    <property type="match status" value="1"/>
</dbReference>
<dbReference type="InterPro" id="IPR006963">
    <property type="entry name" value="Mopterin_OxRdtase_4Fe-4S_dom"/>
</dbReference>
<dbReference type="GO" id="GO:0051539">
    <property type="term" value="F:4 iron, 4 sulfur cluster binding"/>
    <property type="evidence" value="ECO:0007669"/>
    <property type="project" value="InterPro"/>
</dbReference>
<evidence type="ECO:0000313" key="5">
    <source>
        <dbReference type="EMBL" id="SVC76545.1"/>
    </source>
</evidence>
<dbReference type="AlphaFoldDB" id="A0A382PV56"/>
<dbReference type="InterPro" id="IPR027467">
    <property type="entry name" value="MopterinOxRdtase_cofactor_BS"/>
</dbReference>
<protein>
    <recommendedName>
        <fullName evidence="4">4Fe-4S Mo/W bis-MGD-type domain-containing protein</fullName>
    </recommendedName>
</protein>
<dbReference type="PROSITE" id="PS51669">
    <property type="entry name" value="4FE4S_MOW_BIS_MGD"/>
    <property type="match status" value="1"/>
</dbReference>
<organism evidence="5">
    <name type="scientific">marine metagenome</name>
    <dbReference type="NCBI Taxonomy" id="408172"/>
    <lineage>
        <taxon>unclassified sequences</taxon>
        <taxon>metagenomes</taxon>
        <taxon>ecological metagenomes</taxon>
    </lineage>
</organism>
<evidence type="ECO:0000256" key="1">
    <source>
        <dbReference type="ARBA" id="ARBA00022723"/>
    </source>
</evidence>
<proteinExistence type="predicted"/>
<reference evidence="5" key="1">
    <citation type="submission" date="2018-05" db="EMBL/GenBank/DDBJ databases">
        <authorList>
            <person name="Lanie J.A."/>
            <person name="Ng W.-L."/>
            <person name="Kazmierczak K.M."/>
            <person name="Andrzejewski T.M."/>
            <person name="Davidsen T.M."/>
            <person name="Wayne K.J."/>
            <person name="Tettelin H."/>
            <person name="Glass J.I."/>
            <person name="Rusch D."/>
            <person name="Podicherti R."/>
            <person name="Tsui H.-C.T."/>
            <person name="Winkler M.E."/>
        </authorList>
    </citation>
    <scope>NUCLEOTIDE SEQUENCE</scope>
</reference>
<dbReference type="SUPFAM" id="SSF53706">
    <property type="entry name" value="Formate dehydrogenase/DMSO reductase, domains 1-3"/>
    <property type="match status" value="1"/>
</dbReference>
<keyword evidence="2" id="KW-0408">Iron</keyword>